<organism evidence="2 3">
    <name type="scientific">Solanum verrucosum</name>
    <dbReference type="NCBI Taxonomy" id="315347"/>
    <lineage>
        <taxon>Eukaryota</taxon>
        <taxon>Viridiplantae</taxon>
        <taxon>Streptophyta</taxon>
        <taxon>Embryophyta</taxon>
        <taxon>Tracheophyta</taxon>
        <taxon>Spermatophyta</taxon>
        <taxon>Magnoliopsida</taxon>
        <taxon>eudicotyledons</taxon>
        <taxon>Gunneridae</taxon>
        <taxon>Pentapetalae</taxon>
        <taxon>asterids</taxon>
        <taxon>lamiids</taxon>
        <taxon>Solanales</taxon>
        <taxon>Solanaceae</taxon>
        <taxon>Solanoideae</taxon>
        <taxon>Solaneae</taxon>
        <taxon>Solanum</taxon>
    </lineage>
</organism>
<evidence type="ECO:0000313" key="3">
    <source>
        <dbReference type="Proteomes" id="UP001234989"/>
    </source>
</evidence>
<evidence type="ECO:0000313" key="2">
    <source>
        <dbReference type="EMBL" id="WMV49637.1"/>
    </source>
</evidence>
<dbReference type="Proteomes" id="UP001234989">
    <property type="component" value="Chromosome 10"/>
</dbReference>
<proteinExistence type="predicted"/>
<dbReference type="InterPro" id="IPR043128">
    <property type="entry name" value="Rev_trsase/Diguanyl_cyclase"/>
</dbReference>
<keyword evidence="3" id="KW-1185">Reference proteome</keyword>
<dbReference type="InterPro" id="IPR043502">
    <property type="entry name" value="DNA/RNA_pol_sf"/>
</dbReference>
<dbReference type="InterPro" id="IPR000477">
    <property type="entry name" value="RT_dom"/>
</dbReference>
<dbReference type="PANTHER" id="PTHR24559:SF444">
    <property type="entry name" value="REVERSE TRANSCRIPTASE DOMAIN-CONTAINING PROTEIN"/>
    <property type="match status" value="1"/>
</dbReference>
<evidence type="ECO:0000259" key="1">
    <source>
        <dbReference type="Pfam" id="PF00078"/>
    </source>
</evidence>
<dbReference type="PANTHER" id="PTHR24559">
    <property type="entry name" value="TRANSPOSON TY3-I GAG-POL POLYPROTEIN"/>
    <property type="match status" value="1"/>
</dbReference>
<protein>
    <recommendedName>
        <fullName evidence="1">Reverse transcriptase domain-containing protein</fullName>
    </recommendedName>
</protein>
<dbReference type="Gene3D" id="3.30.70.270">
    <property type="match status" value="1"/>
</dbReference>
<accession>A0AAF0ZRP8</accession>
<dbReference type="CDD" id="cd01647">
    <property type="entry name" value="RT_LTR"/>
    <property type="match status" value="1"/>
</dbReference>
<dbReference type="AlphaFoldDB" id="A0AAF0ZRP8"/>
<name>A0AAF0ZRP8_SOLVR</name>
<reference evidence="2" key="1">
    <citation type="submission" date="2023-08" db="EMBL/GenBank/DDBJ databases">
        <title>A de novo genome assembly of Solanum verrucosum Schlechtendal, a Mexican diploid species geographically isolated from the other diploid A-genome species in potato relatives.</title>
        <authorList>
            <person name="Hosaka K."/>
        </authorList>
    </citation>
    <scope>NUCLEOTIDE SEQUENCE</scope>
    <source>
        <tissue evidence="2">Young leaves</tissue>
    </source>
</reference>
<dbReference type="InterPro" id="IPR053134">
    <property type="entry name" value="RNA-dir_DNA_polymerase"/>
</dbReference>
<dbReference type="Gene3D" id="3.10.10.10">
    <property type="entry name" value="HIV Type 1 Reverse Transcriptase, subunit A, domain 1"/>
    <property type="match status" value="1"/>
</dbReference>
<feature type="domain" description="Reverse transcriptase" evidence="1">
    <location>
        <begin position="36"/>
        <end position="135"/>
    </location>
</feature>
<dbReference type="Pfam" id="PF00078">
    <property type="entry name" value="RVT_1"/>
    <property type="match status" value="1"/>
</dbReference>
<gene>
    <name evidence="2" type="ORF">MTR67_043022</name>
</gene>
<sequence length="135" mass="15700">MAPTELKKLKEQLKELLDNSFIKPSISLWGAQVLFVKKKDGSLRTCIGYRQLNKVTIKNKYPIPRIDDLFDQLQGSSFFSKIDPRSDYHQLRVIDSNILKTTFRTQYGHYEFVVMSFGLTNSPAAFMDLMNRVFK</sequence>
<dbReference type="EMBL" id="CP133621">
    <property type="protein sequence ID" value="WMV49637.1"/>
    <property type="molecule type" value="Genomic_DNA"/>
</dbReference>
<dbReference type="SUPFAM" id="SSF56672">
    <property type="entry name" value="DNA/RNA polymerases"/>
    <property type="match status" value="1"/>
</dbReference>